<protein>
    <submittedName>
        <fullName evidence="2">Uncharacterized protein</fullName>
    </submittedName>
</protein>
<reference evidence="2 3" key="1">
    <citation type="journal article" date="2023" name="Commun. Biol.">
        <title>Genome analysis of Parmales, the sister group of diatoms, reveals the evolutionary specialization of diatoms from phago-mixotrophs to photoautotrophs.</title>
        <authorList>
            <person name="Ban H."/>
            <person name="Sato S."/>
            <person name="Yoshikawa S."/>
            <person name="Yamada K."/>
            <person name="Nakamura Y."/>
            <person name="Ichinomiya M."/>
            <person name="Sato N."/>
            <person name="Blanc-Mathieu R."/>
            <person name="Endo H."/>
            <person name="Kuwata A."/>
            <person name="Ogata H."/>
        </authorList>
    </citation>
    <scope>NUCLEOTIDE SEQUENCE [LARGE SCALE GENOMIC DNA]</scope>
</reference>
<dbReference type="EMBL" id="BRYB01003079">
    <property type="protein sequence ID" value="GMI30059.1"/>
    <property type="molecule type" value="Genomic_DNA"/>
</dbReference>
<evidence type="ECO:0000313" key="3">
    <source>
        <dbReference type="Proteomes" id="UP001165060"/>
    </source>
</evidence>
<name>A0ABQ6MNZ4_9STRA</name>
<evidence type="ECO:0000313" key="2">
    <source>
        <dbReference type="EMBL" id="GMI30059.1"/>
    </source>
</evidence>
<gene>
    <name evidence="2" type="ORF">TeGR_g2598</name>
</gene>
<evidence type="ECO:0000256" key="1">
    <source>
        <dbReference type="SAM" id="MobiDB-lite"/>
    </source>
</evidence>
<dbReference type="Proteomes" id="UP001165060">
    <property type="component" value="Unassembled WGS sequence"/>
</dbReference>
<accession>A0ABQ6MNZ4</accession>
<sequence>MGSSLSTASSADVRDELTRNPNWVYMQDIFRFVGNVDGRMVVKILELDKSRWLGAFNLCDDGDDKLGYLQVGMMRQEQIDKRSASSMSVTDGEESVGEEQPPSKKPTPTARATRSKGDLVVGDHLRKGKDKGLIVVIHDNGDDGWVEVQWEGGKGTTNYARSKVSKWVVKPRAWVCSVCKKRPGDEANMYTPACARKADAVNQKPAAVVMCLECCTAATKNSSGAEKRAYTVINKMEFVNMHMQ</sequence>
<feature type="region of interest" description="Disordered" evidence="1">
    <location>
        <begin position="79"/>
        <end position="119"/>
    </location>
</feature>
<proteinExistence type="predicted"/>
<comment type="caution">
    <text evidence="2">The sequence shown here is derived from an EMBL/GenBank/DDBJ whole genome shotgun (WGS) entry which is preliminary data.</text>
</comment>
<organism evidence="2 3">
    <name type="scientific">Tetraparma gracilis</name>
    <dbReference type="NCBI Taxonomy" id="2962635"/>
    <lineage>
        <taxon>Eukaryota</taxon>
        <taxon>Sar</taxon>
        <taxon>Stramenopiles</taxon>
        <taxon>Ochrophyta</taxon>
        <taxon>Bolidophyceae</taxon>
        <taxon>Parmales</taxon>
        <taxon>Triparmaceae</taxon>
        <taxon>Tetraparma</taxon>
    </lineage>
</organism>
<keyword evidence="3" id="KW-1185">Reference proteome</keyword>